<dbReference type="AlphaFoldDB" id="A0A840HVE2"/>
<feature type="chain" id="PRO_5032595924" evidence="1">
    <location>
        <begin position="25"/>
        <end position="180"/>
    </location>
</feature>
<sequence>MKRSILLAGAIVMACPMFAPPALASGTRAADSAAKLPTTAAAYVKLAAAGDLFEIQSSQLALKKARSAEVRQFAQMLIDDHNKASQALKTAAEKAKVAVPVPQLDAGKKTQIQALTHASAQAFDDLYLAQQVRAHEKALALHQTFARNGDKPTLKTNAQTATTMIEKHLTTAKRLAAAGG</sequence>
<gene>
    <name evidence="3" type="ORF">HNQ99_001886</name>
</gene>
<feature type="signal peptide" evidence="1">
    <location>
        <begin position="1"/>
        <end position="24"/>
    </location>
</feature>
<dbReference type="PANTHER" id="PTHR38593">
    <property type="entry name" value="BLR2558 PROTEIN"/>
    <property type="match status" value="1"/>
</dbReference>
<dbReference type="InterPro" id="IPR012347">
    <property type="entry name" value="Ferritin-like"/>
</dbReference>
<dbReference type="InterPro" id="IPR025419">
    <property type="entry name" value="DUF4142"/>
</dbReference>
<dbReference type="Proteomes" id="UP000575068">
    <property type="component" value="Unassembled WGS sequence"/>
</dbReference>
<dbReference type="Pfam" id="PF13628">
    <property type="entry name" value="DUF4142"/>
    <property type="match status" value="1"/>
</dbReference>
<keyword evidence="1" id="KW-0732">Signal</keyword>
<evidence type="ECO:0000313" key="3">
    <source>
        <dbReference type="EMBL" id="MBB4641577.1"/>
    </source>
</evidence>
<name>A0A840HVE2_9SPHN</name>
<comment type="caution">
    <text evidence="3">The sequence shown here is derived from an EMBL/GenBank/DDBJ whole genome shotgun (WGS) entry which is preliminary data.</text>
</comment>
<feature type="domain" description="DUF4142" evidence="2">
    <location>
        <begin position="39"/>
        <end position="175"/>
    </location>
</feature>
<protein>
    <submittedName>
        <fullName evidence="3">Putative membrane protein</fullName>
    </submittedName>
</protein>
<dbReference type="PROSITE" id="PS51257">
    <property type="entry name" value="PROKAR_LIPOPROTEIN"/>
    <property type="match status" value="1"/>
</dbReference>
<keyword evidence="4" id="KW-1185">Reference proteome</keyword>
<dbReference type="PANTHER" id="PTHR38593:SF1">
    <property type="entry name" value="BLR2558 PROTEIN"/>
    <property type="match status" value="1"/>
</dbReference>
<organism evidence="3 4">
    <name type="scientific">Rhizorhapis suberifaciens</name>
    <name type="common">corky root of lettuce</name>
    <dbReference type="NCBI Taxonomy" id="13656"/>
    <lineage>
        <taxon>Bacteria</taxon>
        <taxon>Pseudomonadati</taxon>
        <taxon>Pseudomonadota</taxon>
        <taxon>Alphaproteobacteria</taxon>
        <taxon>Sphingomonadales</taxon>
        <taxon>Sphingomonadaceae</taxon>
        <taxon>Rhizorhapis</taxon>
    </lineage>
</organism>
<accession>A0A840HVE2</accession>
<evidence type="ECO:0000259" key="2">
    <source>
        <dbReference type="Pfam" id="PF13628"/>
    </source>
</evidence>
<reference evidence="3 4" key="1">
    <citation type="submission" date="2020-08" db="EMBL/GenBank/DDBJ databases">
        <title>Genomic Encyclopedia of Type Strains, Phase IV (KMG-IV): sequencing the most valuable type-strain genomes for metagenomic binning, comparative biology and taxonomic classification.</title>
        <authorList>
            <person name="Goeker M."/>
        </authorList>
    </citation>
    <scope>NUCLEOTIDE SEQUENCE [LARGE SCALE GENOMIC DNA]</scope>
    <source>
        <strain evidence="3 4">DSM 7465</strain>
    </source>
</reference>
<dbReference type="Gene3D" id="1.20.1260.10">
    <property type="match status" value="1"/>
</dbReference>
<evidence type="ECO:0000313" key="4">
    <source>
        <dbReference type="Proteomes" id="UP000575068"/>
    </source>
</evidence>
<proteinExistence type="predicted"/>
<dbReference type="RefSeq" id="WP_184475379.1">
    <property type="nucleotide sequence ID" value="NZ_JACHOV010000006.1"/>
</dbReference>
<evidence type="ECO:0000256" key="1">
    <source>
        <dbReference type="SAM" id="SignalP"/>
    </source>
</evidence>
<dbReference type="EMBL" id="JACHOV010000006">
    <property type="protein sequence ID" value="MBB4641577.1"/>
    <property type="molecule type" value="Genomic_DNA"/>
</dbReference>